<evidence type="ECO:0000313" key="4">
    <source>
        <dbReference type="Proteomes" id="UP000295231"/>
    </source>
</evidence>
<proteinExistence type="predicted"/>
<dbReference type="GO" id="GO:0003677">
    <property type="term" value="F:DNA binding"/>
    <property type="evidence" value="ECO:0007669"/>
    <property type="project" value="UniProtKB-KW"/>
</dbReference>
<comment type="caution">
    <text evidence="3">The sequence shown here is derived from an EMBL/GenBank/DDBJ whole genome shotgun (WGS) entry which is preliminary data.</text>
</comment>
<evidence type="ECO:0000313" key="3">
    <source>
        <dbReference type="EMBL" id="TDE71758.1"/>
    </source>
</evidence>
<keyword evidence="4" id="KW-1185">Reference proteome</keyword>
<dbReference type="InterPro" id="IPR001387">
    <property type="entry name" value="Cro/C1-type_HTH"/>
</dbReference>
<reference evidence="3 4" key="1">
    <citation type="submission" date="2019-03" db="EMBL/GenBank/DDBJ databases">
        <authorList>
            <person name="Fan P."/>
        </authorList>
    </citation>
    <scope>NUCLEOTIDE SEQUENCE [LARGE SCALE GENOMIC DNA]</scope>
    <source>
        <strain evidence="3 4">KCJ4950</strain>
    </source>
</reference>
<dbReference type="AlphaFoldDB" id="A0A4R5G4V1"/>
<dbReference type="PANTHER" id="PTHR46558">
    <property type="entry name" value="TRACRIPTIONAL REGULATORY PROTEIN-RELATED-RELATED"/>
    <property type="match status" value="1"/>
</dbReference>
<dbReference type="RefSeq" id="WP_132869714.1">
    <property type="nucleotide sequence ID" value="NZ_SJWY01000144.1"/>
</dbReference>
<feature type="domain" description="HTH cro/C1-type" evidence="2">
    <location>
        <begin position="4"/>
        <end position="58"/>
    </location>
</feature>
<dbReference type="SMART" id="SM00530">
    <property type="entry name" value="HTH_XRE"/>
    <property type="match status" value="1"/>
</dbReference>
<dbReference type="EMBL" id="SJWY01000144">
    <property type="protein sequence ID" value="TDE71758.1"/>
    <property type="molecule type" value="Genomic_DNA"/>
</dbReference>
<gene>
    <name evidence="3" type="ORF">E0E04_06485</name>
</gene>
<name>A0A4R5G4V1_9STRE</name>
<dbReference type="CDD" id="cd00093">
    <property type="entry name" value="HTH_XRE"/>
    <property type="match status" value="1"/>
</dbReference>
<dbReference type="SUPFAM" id="SSF47413">
    <property type="entry name" value="lambda repressor-like DNA-binding domains"/>
    <property type="match status" value="1"/>
</dbReference>
<dbReference type="Gene3D" id="1.10.260.40">
    <property type="entry name" value="lambda repressor-like DNA-binding domains"/>
    <property type="match status" value="1"/>
</dbReference>
<dbReference type="InterPro" id="IPR010982">
    <property type="entry name" value="Lambda_DNA-bd_dom_sf"/>
</dbReference>
<keyword evidence="1" id="KW-0238">DNA-binding</keyword>
<protein>
    <submittedName>
        <fullName evidence="3">XRE family transcriptional regulator</fullName>
    </submittedName>
</protein>
<dbReference type="Pfam" id="PF01381">
    <property type="entry name" value="HTH_3"/>
    <property type="match status" value="1"/>
</dbReference>
<dbReference type="Proteomes" id="UP000295231">
    <property type="component" value="Unassembled WGS sequence"/>
</dbReference>
<accession>A0A4R5G4V1</accession>
<evidence type="ECO:0000259" key="2">
    <source>
        <dbReference type="PROSITE" id="PS50943"/>
    </source>
</evidence>
<sequence length="171" mass="19984">MNRLKELRKEKKLTQKELADKINVSKITVLRWENGERQIKPDKAQALADFFGVSVGYLLGYTNNPKLYSDEIVIEPEEGVVLTRSEQRNNEKLDQIRKKAQKQKDDFVNFLSENQFFLDNQTIDSILILIKNLDLDSADPWRVKLSEMIVNDTLPADLRQKYSYIIDKGMY</sequence>
<organism evidence="3 4">
    <name type="scientific">Streptococcus vicugnae</name>
    <dbReference type="NCBI Taxonomy" id="2740579"/>
    <lineage>
        <taxon>Bacteria</taxon>
        <taxon>Bacillati</taxon>
        <taxon>Bacillota</taxon>
        <taxon>Bacilli</taxon>
        <taxon>Lactobacillales</taxon>
        <taxon>Streptococcaceae</taxon>
        <taxon>Streptococcus</taxon>
    </lineage>
</organism>
<evidence type="ECO:0000256" key="1">
    <source>
        <dbReference type="ARBA" id="ARBA00023125"/>
    </source>
</evidence>
<dbReference type="PROSITE" id="PS50943">
    <property type="entry name" value="HTH_CROC1"/>
    <property type="match status" value="1"/>
</dbReference>
<dbReference type="PANTHER" id="PTHR46558:SF11">
    <property type="entry name" value="HTH-TYPE TRANSCRIPTIONAL REGULATOR XRE"/>
    <property type="match status" value="1"/>
</dbReference>